<dbReference type="RefSeq" id="WP_066926551.1">
    <property type="nucleotide sequence ID" value="NZ_BPQO01000005.1"/>
</dbReference>
<reference evidence="1" key="1">
    <citation type="journal article" date="2016" name="Front. Microbiol.">
        <title>Genome Sequence of the Piezophilic, Mesophilic Sulfate-Reducing Bacterium Desulfovibrio indicus J2T.</title>
        <authorList>
            <person name="Cao J."/>
            <person name="Maignien L."/>
            <person name="Shao Z."/>
            <person name="Alain K."/>
            <person name="Jebbar M."/>
        </authorList>
    </citation>
    <scope>NUCLEOTIDE SEQUENCE</scope>
    <source>
        <strain evidence="1">DSM 16372</strain>
    </source>
</reference>
<dbReference type="Proteomes" id="UP001055247">
    <property type="component" value="Unassembled WGS sequence"/>
</dbReference>
<proteinExistence type="predicted"/>
<comment type="caution">
    <text evidence="1">The sequence shown here is derived from an EMBL/GenBank/DDBJ whole genome shotgun (WGS) entry which is preliminary data.</text>
</comment>
<name>A0AAV4ZJ52_9HYPH</name>
<sequence length="214" mass="23127">MGARKGQNNFGEHQKRVVADNLRKVERVLKALPRGTRYADFNALKRAVANASGIDATTLRRNERYSRAIWAHVAGHPGLIAGAVGDAAPHAMLKVDATSARIEAAALRRKVDRLEKWIARQGSEQRAEGVPQVGHGGAGRPEAAFERTATVLARLLDRLAAKGFGIVLDLERGEIQDTVEDGPEAVIACRPDTAPFLDWMRNQGGDPNGRGEGN</sequence>
<keyword evidence="2" id="KW-1185">Reference proteome</keyword>
<evidence type="ECO:0000313" key="1">
    <source>
        <dbReference type="EMBL" id="GJD87944.1"/>
    </source>
</evidence>
<dbReference type="AlphaFoldDB" id="A0AAV4ZJ52"/>
<evidence type="ECO:0000313" key="2">
    <source>
        <dbReference type="Proteomes" id="UP001055247"/>
    </source>
</evidence>
<protein>
    <submittedName>
        <fullName evidence="1">Uncharacterized protein</fullName>
    </submittedName>
</protein>
<dbReference type="EMBL" id="BPQO01000005">
    <property type="protein sequence ID" value="GJD87944.1"/>
    <property type="molecule type" value="Genomic_DNA"/>
</dbReference>
<organism evidence="1 2">
    <name type="scientific">Methylobacterium hispanicum</name>
    <dbReference type="NCBI Taxonomy" id="270350"/>
    <lineage>
        <taxon>Bacteria</taxon>
        <taxon>Pseudomonadati</taxon>
        <taxon>Pseudomonadota</taxon>
        <taxon>Alphaproteobacteria</taxon>
        <taxon>Hyphomicrobiales</taxon>
        <taxon>Methylobacteriaceae</taxon>
        <taxon>Methylobacterium</taxon>
    </lineage>
</organism>
<accession>A0AAV4ZJ52</accession>
<reference evidence="1" key="2">
    <citation type="submission" date="2021-08" db="EMBL/GenBank/DDBJ databases">
        <authorList>
            <person name="Tani A."/>
            <person name="Ola A."/>
            <person name="Ogura Y."/>
            <person name="Katsura K."/>
            <person name="Hayashi T."/>
        </authorList>
    </citation>
    <scope>NUCLEOTIDE SEQUENCE</scope>
    <source>
        <strain evidence="1">DSM 16372</strain>
    </source>
</reference>
<gene>
    <name evidence="1" type="ORF">BHAOGJBA_1451</name>
</gene>